<feature type="transmembrane region" description="Helical" evidence="2">
    <location>
        <begin position="65"/>
        <end position="85"/>
    </location>
</feature>
<dbReference type="STRING" id="417292.SAMN05421806_13811"/>
<dbReference type="RefSeq" id="WP_093618433.1">
    <property type="nucleotide sequence ID" value="NZ_FNFF01000038.1"/>
</dbReference>
<proteinExistence type="predicted"/>
<feature type="region of interest" description="Disordered" evidence="1">
    <location>
        <begin position="1"/>
        <end position="58"/>
    </location>
</feature>
<evidence type="ECO:0000256" key="1">
    <source>
        <dbReference type="SAM" id="MobiDB-lite"/>
    </source>
</evidence>
<feature type="compositionally biased region" description="Basic and acidic residues" evidence="1">
    <location>
        <begin position="23"/>
        <end position="58"/>
    </location>
</feature>
<keyword evidence="2" id="KW-0472">Membrane</keyword>
<keyword evidence="2" id="KW-0812">Transmembrane</keyword>
<keyword evidence="2" id="KW-1133">Transmembrane helix</keyword>
<gene>
    <name evidence="3" type="ORF">SAMN05421806_13811</name>
</gene>
<keyword evidence="4" id="KW-1185">Reference proteome</keyword>
<dbReference type="OrthoDB" id="4291298at2"/>
<feature type="region of interest" description="Disordered" evidence="1">
    <location>
        <begin position="90"/>
        <end position="136"/>
    </location>
</feature>
<name>A0A1G9JYY0_9ACTN</name>
<evidence type="ECO:0000313" key="4">
    <source>
        <dbReference type="Proteomes" id="UP000199155"/>
    </source>
</evidence>
<organism evidence="3 4">
    <name type="scientific">Streptomyces indicus</name>
    <dbReference type="NCBI Taxonomy" id="417292"/>
    <lineage>
        <taxon>Bacteria</taxon>
        <taxon>Bacillati</taxon>
        <taxon>Actinomycetota</taxon>
        <taxon>Actinomycetes</taxon>
        <taxon>Kitasatosporales</taxon>
        <taxon>Streptomycetaceae</taxon>
        <taxon>Streptomyces</taxon>
    </lineage>
</organism>
<reference evidence="3 4" key="1">
    <citation type="submission" date="2016-10" db="EMBL/GenBank/DDBJ databases">
        <authorList>
            <person name="de Groot N.N."/>
        </authorList>
    </citation>
    <scope>NUCLEOTIDE SEQUENCE [LARGE SCALE GENOMIC DNA]</scope>
    <source>
        <strain evidence="3 4">CGMCC 4.5727</strain>
    </source>
</reference>
<dbReference type="Proteomes" id="UP000199155">
    <property type="component" value="Unassembled WGS sequence"/>
</dbReference>
<sequence length="260" mass="28521">MAKNDEPTPEEWREILASFSYPEEVKKTEGRRGRREAKREHREDVRRRTKEYVREERRRDPLRPAGALIIVLVILGLGVGARFLWPSLLGEGHKGDRVTTTASPTPGGAQEDEEPAATPSSSSPSPSASAAVDLSKPDHVAEEAVRIYLTRNPPKDGDHTASVLRAEPYMTAALVENLAGHTDPGWAKLVSRGGVATVRTVKVEPAGTDLPVDTPVRVWRKTTAKVDVEGYEDYSETTVLQVELTNGDGDGWRVSRILGL</sequence>
<accession>A0A1G9JYY0</accession>
<dbReference type="EMBL" id="FNFF01000038">
    <property type="protein sequence ID" value="SDL42394.1"/>
    <property type="molecule type" value="Genomic_DNA"/>
</dbReference>
<protein>
    <submittedName>
        <fullName evidence="3">Uncharacterized protein</fullName>
    </submittedName>
</protein>
<evidence type="ECO:0000313" key="3">
    <source>
        <dbReference type="EMBL" id="SDL42394.1"/>
    </source>
</evidence>
<dbReference type="AlphaFoldDB" id="A0A1G9JYY0"/>
<feature type="compositionally biased region" description="Basic and acidic residues" evidence="1">
    <location>
        <begin position="1"/>
        <end position="14"/>
    </location>
</feature>
<evidence type="ECO:0000256" key="2">
    <source>
        <dbReference type="SAM" id="Phobius"/>
    </source>
</evidence>
<feature type="compositionally biased region" description="Low complexity" evidence="1">
    <location>
        <begin position="116"/>
        <end position="131"/>
    </location>
</feature>